<dbReference type="PANTHER" id="PTHR42901:SF1">
    <property type="entry name" value="ALCOHOL DEHYDROGENASE"/>
    <property type="match status" value="1"/>
</dbReference>
<dbReference type="PRINTS" id="PR00081">
    <property type="entry name" value="GDHRDH"/>
</dbReference>
<dbReference type="Proteomes" id="UP000245020">
    <property type="component" value="Unassembled WGS sequence"/>
</dbReference>
<evidence type="ECO:0000256" key="3">
    <source>
        <dbReference type="RuleBase" id="RU000363"/>
    </source>
</evidence>
<reference evidence="5" key="1">
    <citation type="submission" date="2018-05" db="EMBL/GenBank/DDBJ databases">
        <title>Ignatzschineria dubaiensis sp. nov., isolated from necrotic foot tissues of dromedaries (Camelus dromedarius) and associated maggots in Dubai, United Arab Emirates.</title>
        <authorList>
            <person name="Tsang C.C."/>
            <person name="Tang J.Y.M."/>
            <person name="Fong J.Y.H."/>
            <person name="Kinne J."/>
            <person name="Lee H.H."/>
            <person name="Joseph M."/>
            <person name="Jose S."/>
            <person name="Schuster R.K."/>
            <person name="Tang Y."/>
            <person name="Sivakumar S."/>
            <person name="Chen J.H.K."/>
            <person name="Teng J.L.L."/>
            <person name="Lau S.K.P."/>
            <person name="Wernery U."/>
            <person name="Woo P.C.Y."/>
        </authorList>
    </citation>
    <scope>NUCLEOTIDE SEQUENCE [LARGE SCALE GENOMIC DNA]</scope>
    <source>
        <strain evidence="5">KCTC 22644</strain>
    </source>
</reference>
<dbReference type="EMBL" id="QEWQ01000003">
    <property type="protein sequence ID" value="PWD81268.1"/>
    <property type="molecule type" value="Genomic_DNA"/>
</dbReference>
<comment type="similarity">
    <text evidence="1 3">Belongs to the short-chain dehydrogenases/reductases (SDR) family.</text>
</comment>
<keyword evidence="5" id="KW-1185">Reference proteome</keyword>
<name>A0A2U2AF23_9GAMM</name>
<dbReference type="RefSeq" id="WP_109189164.1">
    <property type="nucleotide sequence ID" value="NZ_BMYA01000003.1"/>
</dbReference>
<keyword evidence="2" id="KW-0560">Oxidoreductase</keyword>
<gene>
    <name evidence="4" type="ORF">DC083_05105</name>
</gene>
<protein>
    <submittedName>
        <fullName evidence="4">NADP-dependent 3-hydroxy acid dehydrogenase</fullName>
    </submittedName>
</protein>
<dbReference type="AlphaFoldDB" id="A0A2U2AF23"/>
<dbReference type="Gene3D" id="3.40.50.720">
    <property type="entry name" value="NAD(P)-binding Rossmann-like Domain"/>
    <property type="match status" value="1"/>
</dbReference>
<comment type="caution">
    <text evidence="4">The sequence shown here is derived from an EMBL/GenBank/DDBJ whole genome shotgun (WGS) entry which is preliminary data.</text>
</comment>
<evidence type="ECO:0000256" key="1">
    <source>
        <dbReference type="ARBA" id="ARBA00006484"/>
    </source>
</evidence>
<dbReference type="GO" id="GO:0016616">
    <property type="term" value="F:oxidoreductase activity, acting on the CH-OH group of donors, NAD or NADP as acceptor"/>
    <property type="evidence" value="ECO:0007669"/>
    <property type="project" value="UniProtKB-ARBA"/>
</dbReference>
<dbReference type="PRINTS" id="PR00080">
    <property type="entry name" value="SDRFAMILY"/>
</dbReference>
<proteinExistence type="inferred from homology"/>
<dbReference type="SUPFAM" id="SSF51735">
    <property type="entry name" value="NAD(P)-binding Rossmann-fold domains"/>
    <property type="match status" value="1"/>
</dbReference>
<dbReference type="Pfam" id="PF00106">
    <property type="entry name" value="adh_short"/>
    <property type="match status" value="1"/>
</dbReference>
<dbReference type="InterPro" id="IPR036291">
    <property type="entry name" value="NAD(P)-bd_dom_sf"/>
</dbReference>
<dbReference type="InterPro" id="IPR002347">
    <property type="entry name" value="SDR_fam"/>
</dbReference>
<evidence type="ECO:0000256" key="2">
    <source>
        <dbReference type="ARBA" id="ARBA00023002"/>
    </source>
</evidence>
<dbReference type="PANTHER" id="PTHR42901">
    <property type="entry name" value="ALCOHOL DEHYDROGENASE"/>
    <property type="match status" value="1"/>
</dbReference>
<sequence length="253" mass="27901">MNIFITGASSGFGLEASRLFIEHGHTVIGLARRHDRLMALKTELGDNFYPLTADMQDLASIKQGVENLPEPFDQIDVLINNAGLALNLSPAFEADFADWQTMIDVNIRGLSYITHLILPQMVERNDGYIINVSSTAGTYPYYGSNIYGPTKAFITSFSLNLRADLVGKNIRVTNVEPGLCGETEFSNVRFKGDDAKAEAVYADVDAVTGKEIADILYWLTTQPKHLNVNRIEIMPTMQTFAGLKVVKQSESSS</sequence>
<evidence type="ECO:0000313" key="4">
    <source>
        <dbReference type="EMBL" id="PWD81268.1"/>
    </source>
</evidence>
<accession>A0A2U2AF23</accession>
<evidence type="ECO:0000313" key="5">
    <source>
        <dbReference type="Proteomes" id="UP000245020"/>
    </source>
</evidence>
<dbReference type="FunFam" id="3.40.50.720:FF:000047">
    <property type="entry name" value="NADP-dependent L-serine/L-allo-threonine dehydrogenase"/>
    <property type="match status" value="1"/>
</dbReference>
<organism evidence="4 5">
    <name type="scientific">Ignatzschineria ureiclastica</name>
    <dbReference type="NCBI Taxonomy" id="472582"/>
    <lineage>
        <taxon>Bacteria</taxon>
        <taxon>Pseudomonadati</taxon>
        <taxon>Pseudomonadota</taxon>
        <taxon>Gammaproteobacteria</taxon>
        <taxon>Cardiobacteriales</taxon>
        <taxon>Ignatzschineriaceae</taxon>
        <taxon>Ignatzschineria</taxon>
    </lineage>
</organism>
<dbReference type="OrthoDB" id="9810734at2"/>